<dbReference type="InterPro" id="IPR050927">
    <property type="entry name" value="TRPM"/>
</dbReference>
<name>A0A820J0B2_9BILA</name>
<accession>A0A820J0B2</accession>
<protein>
    <recommendedName>
        <fullName evidence="6">Ion transport domain-containing protein</fullName>
    </recommendedName>
</protein>
<evidence type="ECO:0000256" key="1">
    <source>
        <dbReference type="ARBA" id="ARBA00004141"/>
    </source>
</evidence>
<organism evidence="7 8">
    <name type="scientific">Adineta steineri</name>
    <dbReference type="NCBI Taxonomy" id="433720"/>
    <lineage>
        <taxon>Eukaryota</taxon>
        <taxon>Metazoa</taxon>
        <taxon>Spiralia</taxon>
        <taxon>Gnathifera</taxon>
        <taxon>Rotifera</taxon>
        <taxon>Eurotatoria</taxon>
        <taxon>Bdelloidea</taxon>
        <taxon>Adinetida</taxon>
        <taxon>Adinetidae</taxon>
        <taxon>Adineta</taxon>
    </lineage>
</organism>
<feature type="non-terminal residue" evidence="7">
    <location>
        <position position="233"/>
    </location>
</feature>
<dbReference type="PANTHER" id="PTHR13800">
    <property type="entry name" value="TRANSIENT RECEPTOR POTENTIAL CATION CHANNEL, SUBFAMILY M, MEMBER 6"/>
    <property type="match status" value="1"/>
</dbReference>
<feature type="domain" description="Ion transport" evidence="6">
    <location>
        <begin position="55"/>
        <end position="196"/>
    </location>
</feature>
<feature type="non-terminal residue" evidence="7">
    <location>
        <position position="1"/>
    </location>
</feature>
<reference evidence="7" key="1">
    <citation type="submission" date="2021-02" db="EMBL/GenBank/DDBJ databases">
        <authorList>
            <person name="Nowell W R."/>
        </authorList>
    </citation>
    <scope>NUCLEOTIDE SEQUENCE</scope>
</reference>
<feature type="transmembrane region" description="Helical" evidence="5">
    <location>
        <begin position="89"/>
        <end position="116"/>
    </location>
</feature>
<gene>
    <name evidence="7" type="ORF">OXD698_LOCUS46981</name>
</gene>
<evidence type="ECO:0000259" key="6">
    <source>
        <dbReference type="Pfam" id="PF00520"/>
    </source>
</evidence>
<dbReference type="Proteomes" id="UP000663844">
    <property type="component" value="Unassembled WGS sequence"/>
</dbReference>
<dbReference type="GO" id="GO:0005886">
    <property type="term" value="C:plasma membrane"/>
    <property type="evidence" value="ECO:0007669"/>
    <property type="project" value="TreeGrafter"/>
</dbReference>
<evidence type="ECO:0000256" key="4">
    <source>
        <dbReference type="ARBA" id="ARBA00023136"/>
    </source>
</evidence>
<feature type="transmembrane region" description="Helical" evidence="5">
    <location>
        <begin position="167"/>
        <end position="189"/>
    </location>
</feature>
<feature type="transmembrane region" description="Helical" evidence="5">
    <location>
        <begin position="128"/>
        <end position="147"/>
    </location>
</feature>
<sequence>FISDKCLPSIDELRDNRISINNTQKRLFLNRTKQKITVTQNPSVEYGFQWHHRPRTTELILIIWMFTLFCEEIRQIIAMEVQSVYGKLVAYFSIIWNKLDVLAISLFFIAFVLRLLPINQCFCGARVLLALDLSIWYIRTLDMFSAIKRLGPKLVMIGEMVNDMKFYMVMLTVFILAFGVPSYSLMYGVQEFSFHTPRAIINLAYWQIFGEIEILGDIEKNYEINGYIVFILL</sequence>
<keyword evidence="3 5" id="KW-1133">Transmembrane helix</keyword>
<evidence type="ECO:0000256" key="2">
    <source>
        <dbReference type="ARBA" id="ARBA00022692"/>
    </source>
</evidence>
<dbReference type="InterPro" id="IPR005821">
    <property type="entry name" value="Ion_trans_dom"/>
</dbReference>
<evidence type="ECO:0000256" key="5">
    <source>
        <dbReference type="SAM" id="Phobius"/>
    </source>
</evidence>
<keyword evidence="4 5" id="KW-0472">Membrane</keyword>
<dbReference type="EMBL" id="CAJOAZ010017633">
    <property type="protein sequence ID" value="CAF4317460.1"/>
    <property type="molecule type" value="Genomic_DNA"/>
</dbReference>
<dbReference type="GO" id="GO:0030001">
    <property type="term" value="P:metal ion transport"/>
    <property type="evidence" value="ECO:0007669"/>
    <property type="project" value="TreeGrafter"/>
</dbReference>
<keyword evidence="2 5" id="KW-0812">Transmembrane</keyword>
<evidence type="ECO:0000256" key="3">
    <source>
        <dbReference type="ARBA" id="ARBA00022989"/>
    </source>
</evidence>
<feature type="transmembrane region" description="Helical" evidence="5">
    <location>
        <begin position="59"/>
        <end position="77"/>
    </location>
</feature>
<comment type="caution">
    <text evidence="7">The sequence shown here is derived from an EMBL/GenBank/DDBJ whole genome shotgun (WGS) entry which is preliminary data.</text>
</comment>
<comment type="subcellular location">
    <subcellularLocation>
        <location evidence="1">Membrane</location>
        <topology evidence="1">Multi-pass membrane protein</topology>
    </subcellularLocation>
</comment>
<proteinExistence type="predicted"/>
<dbReference type="Pfam" id="PF00520">
    <property type="entry name" value="Ion_trans"/>
    <property type="match status" value="1"/>
</dbReference>
<dbReference type="GO" id="GO:0005261">
    <property type="term" value="F:monoatomic cation channel activity"/>
    <property type="evidence" value="ECO:0007669"/>
    <property type="project" value="TreeGrafter"/>
</dbReference>
<evidence type="ECO:0000313" key="7">
    <source>
        <dbReference type="EMBL" id="CAF4317460.1"/>
    </source>
</evidence>
<evidence type="ECO:0000313" key="8">
    <source>
        <dbReference type="Proteomes" id="UP000663844"/>
    </source>
</evidence>
<dbReference type="AlphaFoldDB" id="A0A820J0B2"/>
<dbReference type="PANTHER" id="PTHR13800:SF1">
    <property type="entry name" value="TRANSIENT RECEPTOR POTENTIAL CATION CHANNEL TRPM"/>
    <property type="match status" value="1"/>
</dbReference>